<dbReference type="Pfam" id="PF05721">
    <property type="entry name" value="PhyH"/>
    <property type="match status" value="1"/>
</dbReference>
<protein>
    <submittedName>
        <fullName evidence="8">Phytanoyl-CoA dioxygenase family protein</fullName>
    </submittedName>
</protein>
<evidence type="ECO:0000313" key="8">
    <source>
        <dbReference type="EMBL" id="KNG88353.1"/>
    </source>
</evidence>
<dbReference type="EMBL" id="JNOM01000055">
    <property type="protein sequence ID" value="KNG88353.1"/>
    <property type="molecule type" value="Genomic_DNA"/>
</dbReference>
<dbReference type="PANTHER" id="PTHR20883">
    <property type="entry name" value="PHYTANOYL-COA DIOXYGENASE DOMAIN CONTAINING 1"/>
    <property type="match status" value="1"/>
</dbReference>
<proteinExistence type="inferred from homology"/>
<evidence type="ECO:0000256" key="5">
    <source>
        <dbReference type="ARBA" id="ARBA00022964"/>
    </source>
</evidence>
<evidence type="ECO:0000256" key="6">
    <source>
        <dbReference type="ARBA" id="ARBA00023002"/>
    </source>
</evidence>
<evidence type="ECO:0000256" key="7">
    <source>
        <dbReference type="ARBA" id="ARBA00023004"/>
    </source>
</evidence>
<evidence type="ECO:0000256" key="2">
    <source>
        <dbReference type="ARBA" id="ARBA00005830"/>
    </source>
</evidence>
<keyword evidence="7" id="KW-0408">Iron</keyword>
<dbReference type="Gene3D" id="2.60.120.620">
    <property type="entry name" value="q2cbj1_9rhob like domain"/>
    <property type="match status" value="1"/>
</dbReference>
<gene>
    <name evidence="8" type="ORF">ANOM_003586</name>
</gene>
<keyword evidence="6" id="KW-0560">Oxidoreductase</keyword>
<organism evidence="8 9">
    <name type="scientific">Aspergillus nomiae NRRL (strain ATCC 15546 / NRRL 13137 / CBS 260.88 / M93)</name>
    <dbReference type="NCBI Taxonomy" id="1509407"/>
    <lineage>
        <taxon>Eukaryota</taxon>
        <taxon>Fungi</taxon>
        <taxon>Dikarya</taxon>
        <taxon>Ascomycota</taxon>
        <taxon>Pezizomycotina</taxon>
        <taxon>Eurotiomycetes</taxon>
        <taxon>Eurotiomycetidae</taxon>
        <taxon>Eurotiales</taxon>
        <taxon>Aspergillaceae</taxon>
        <taxon>Aspergillus</taxon>
        <taxon>Aspergillus subgen. Circumdati</taxon>
    </lineage>
</organism>
<dbReference type="GeneID" id="26805390"/>
<keyword evidence="4" id="KW-0479">Metal-binding</keyword>
<comment type="similarity">
    <text evidence="2">Belongs to the PhyH family.</text>
</comment>
<dbReference type="RefSeq" id="XP_015409276.1">
    <property type="nucleotide sequence ID" value="XM_015548843.1"/>
</dbReference>
<dbReference type="PANTHER" id="PTHR20883:SF45">
    <property type="entry name" value="PHYTANOYL-COA DIOXYGENASE FAMILY PROTEIN"/>
    <property type="match status" value="1"/>
</dbReference>
<dbReference type="SUPFAM" id="SSF51197">
    <property type="entry name" value="Clavaminate synthase-like"/>
    <property type="match status" value="1"/>
</dbReference>
<comment type="caution">
    <text evidence="8">The sequence shown here is derived from an EMBL/GenBank/DDBJ whole genome shotgun (WGS) entry which is preliminary data.</text>
</comment>
<dbReference type="AlphaFoldDB" id="A0A0L1JA91"/>
<dbReference type="GO" id="GO:0046872">
    <property type="term" value="F:metal ion binding"/>
    <property type="evidence" value="ECO:0007669"/>
    <property type="project" value="UniProtKB-KW"/>
</dbReference>
<dbReference type="Proteomes" id="UP000037505">
    <property type="component" value="Unassembled WGS sequence"/>
</dbReference>
<evidence type="ECO:0000313" key="9">
    <source>
        <dbReference type="Proteomes" id="UP000037505"/>
    </source>
</evidence>
<dbReference type="GO" id="GO:0051213">
    <property type="term" value="F:dioxygenase activity"/>
    <property type="evidence" value="ECO:0007669"/>
    <property type="project" value="UniProtKB-KW"/>
</dbReference>
<evidence type="ECO:0000256" key="1">
    <source>
        <dbReference type="ARBA" id="ARBA00001962"/>
    </source>
</evidence>
<accession>A0A0L1JA91</accession>
<comment type="subunit">
    <text evidence="3">Homodimer.</text>
</comment>
<evidence type="ECO:0000256" key="3">
    <source>
        <dbReference type="ARBA" id="ARBA00011738"/>
    </source>
</evidence>
<comment type="cofactor">
    <cofactor evidence="1">
        <name>Fe cation</name>
        <dbReference type="ChEBI" id="CHEBI:24875"/>
    </cofactor>
</comment>
<keyword evidence="9" id="KW-1185">Reference proteome</keyword>
<name>A0A0L1JA91_ASPN3</name>
<dbReference type="InterPro" id="IPR008775">
    <property type="entry name" value="Phytyl_CoA_dOase-like"/>
</dbReference>
<sequence length="293" mass="32237">MMHQFHLHSVEARTAPVSQVVDLLTVNGGVIVRNLIDQDTLAQVSRDVTPHFDKFWEGGIFTSKSRVVTGLAAKSTAFIEHIACNPLFLEVCDRLLASTYTCWYGEEQVTFTSAPQINAAIAISNSPGNEAQKLHRDDMGLHHTLPGINPEAYTPGRDVGVGLFVAATRTTKENGATRFIPGSHLWDTSHRPDEGLTVPVELQPGDAFIMLASCFHAGSANVSQEDRTIYSTFLTKGFLRQEENQYLTVNKEQLKKYPSAVAKRLGFTPSDPFHGWVDLKSPLEALGLEDSSK</sequence>
<evidence type="ECO:0000256" key="4">
    <source>
        <dbReference type="ARBA" id="ARBA00022723"/>
    </source>
</evidence>
<reference evidence="8 9" key="1">
    <citation type="submission" date="2014-06" db="EMBL/GenBank/DDBJ databases">
        <title>The Genome of the Aflatoxigenic Filamentous Fungus Aspergillus nomius.</title>
        <authorList>
            <person name="Moore M.G."/>
            <person name="Shannon B.M."/>
            <person name="Brian M.M."/>
        </authorList>
    </citation>
    <scope>NUCLEOTIDE SEQUENCE [LARGE SCALE GENOMIC DNA]</scope>
    <source>
        <strain evidence="8 9">NRRL 13137</strain>
    </source>
</reference>
<dbReference type="OrthoDB" id="445007at2759"/>
<keyword evidence="5 8" id="KW-0223">Dioxygenase</keyword>